<evidence type="ECO:0000259" key="1">
    <source>
        <dbReference type="Pfam" id="PF01408"/>
    </source>
</evidence>
<name>A0A840V6Y1_9BACT</name>
<dbReference type="GO" id="GO:0000166">
    <property type="term" value="F:nucleotide binding"/>
    <property type="evidence" value="ECO:0007669"/>
    <property type="project" value="InterPro"/>
</dbReference>
<comment type="caution">
    <text evidence="3">The sequence shown here is derived from an EMBL/GenBank/DDBJ whole genome shotgun (WGS) entry which is preliminary data.</text>
</comment>
<dbReference type="EMBL" id="JACHFD010000033">
    <property type="protein sequence ID" value="MBB5353732.1"/>
    <property type="molecule type" value="Genomic_DNA"/>
</dbReference>
<accession>A0A840V6Y1</accession>
<gene>
    <name evidence="3" type="ORF">HNR46_003993</name>
</gene>
<evidence type="ECO:0000259" key="2">
    <source>
        <dbReference type="Pfam" id="PF19051"/>
    </source>
</evidence>
<dbReference type="PROSITE" id="PS51318">
    <property type="entry name" value="TAT"/>
    <property type="match status" value="1"/>
</dbReference>
<evidence type="ECO:0000313" key="3">
    <source>
        <dbReference type="EMBL" id="MBB5353732.1"/>
    </source>
</evidence>
<dbReference type="PANTHER" id="PTHR43818">
    <property type="entry name" value="BCDNA.GH03377"/>
    <property type="match status" value="1"/>
</dbReference>
<dbReference type="Proteomes" id="UP000557717">
    <property type="component" value="Unassembled WGS sequence"/>
</dbReference>
<dbReference type="RefSeq" id="WP_184022024.1">
    <property type="nucleotide sequence ID" value="NZ_JACHFD010000033.1"/>
</dbReference>
<dbReference type="InterPro" id="IPR036291">
    <property type="entry name" value="NAD(P)-bd_dom_sf"/>
</dbReference>
<dbReference type="Gene3D" id="3.30.360.10">
    <property type="entry name" value="Dihydrodipicolinate Reductase, domain 2"/>
    <property type="match status" value="1"/>
</dbReference>
<dbReference type="InterPro" id="IPR043906">
    <property type="entry name" value="Gfo/Idh/MocA_OxRdtase_bact_C"/>
</dbReference>
<dbReference type="SUPFAM" id="SSF55347">
    <property type="entry name" value="Glyceraldehyde-3-phosphate dehydrogenase-like, C-terminal domain"/>
    <property type="match status" value="1"/>
</dbReference>
<dbReference type="InterPro" id="IPR000683">
    <property type="entry name" value="Gfo/Idh/MocA-like_OxRdtase_N"/>
</dbReference>
<evidence type="ECO:0000313" key="4">
    <source>
        <dbReference type="Proteomes" id="UP000557717"/>
    </source>
</evidence>
<proteinExistence type="predicted"/>
<organism evidence="3 4">
    <name type="scientific">Haloferula luteola</name>
    <dbReference type="NCBI Taxonomy" id="595692"/>
    <lineage>
        <taxon>Bacteria</taxon>
        <taxon>Pseudomonadati</taxon>
        <taxon>Verrucomicrobiota</taxon>
        <taxon>Verrucomicrobiia</taxon>
        <taxon>Verrucomicrobiales</taxon>
        <taxon>Verrucomicrobiaceae</taxon>
        <taxon>Haloferula</taxon>
    </lineage>
</organism>
<dbReference type="Pfam" id="PF19051">
    <property type="entry name" value="GFO_IDH_MocA_C2"/>
    <property type="match status" value="1"/>
</dbReference>
<sequence length="455" mass="50606">MNNPHFSRRHFLKSSSIAAGMAAFPNLLLGQSKETSKMLQVAAVGCGGKGRGDISEIANGNKIIALCDIDHVRAEDAFKTFPDAKQFFDFREMLAEMADQIDVVTVSTADHMHFPIALEAMRHGKPVFVQKPLTNRIWEARALANFAKEKGLMTVMGNQGATTTGTRLLREWIEAGLIGEVKEVHYWTNRPIWPQGKGLEFPKEPIPDTLNWDIWQGSVATRRDYSPRIHPFAWRGFWDYGCGALGDIGCHSFNSAFWALNLHGDFVVESSRVSEFDDVTAPSRATIEYLFPAKAGRGPVKVLWQDGVGDPNNDADFIRPPGIPDDLELNHEFGQVFVGTEGVMYCSDAYCGRPPELFDDKLKEKIRTIKPVYERVKGGPTQELARAIRGEGPKPVSNFEDHAGPLTEMVLAGNLAVRLGKRVDWDSAGMKVRGMPEADALLRRAYHKGWEPKLA</sequence>
<dbReference type="SUPFAM" id="SSF51735">
    <property type="entry name" value="NAD(P)-binding Rossmann-fold domains"/>
    <property type="match status" value="1"/>
</dbReference>
<dbReference type="InterPro" id="IPR006311">
    <property type="entry name" value="TAT_signal"/>
</dbReference>
<dbReference type="Gene3D" id="3.40.50.720">
    <property type="entry name" value="NAD(P)-binding Rossmann-like Domain"/>
    <property type="match status" value="1"/>
</dbReference>
<reference evidence="3 4" key="1">
    <citation type="submission" date="2020-08" db="EMBL/GenBank/DDBJ databases">
        <title>Genomic Encyclopedia of Type Strains, Phase IV (KMG-IV): sequencing the most valuable type-strain genomes for metagenomic binning, comparative biology and taxonomic classification.</title>
        <authorList>
            <person name="Goeker M."/>
        </authorList>
    </citation>
    <scope>NUCLEOTIDE SEQUENCE [LARGE SCALE GENOMIC DNA]</scope>
    <source>
        <strain evidence="3 4">YC6886</strain>
    </source>
</reference>
<feature type="domain" description="Gfo/Idh/MocA-like oxidoreductase bacterial type C-terminal" evidence="2">
    <location>
        <begin position="200"/>
        <end position="261"/>
    </location>
</feature>
<dbReference type="Pfam" id="PF01408">
    <property type="entry name" value="GFO_IDH_MocA"/>
    <property type="match status" value="1"/>
</dbReference>
<keyword evidence="4" id="KW-1185">Reference proteome</keyword>
<dbReference type="AlphaFoldDB" id="A0A840V6Y1"/>
<protein>
    <submittedName>
        <fullName evidence="3">Putative dehydrogenase</fullName>
    </submittedName>
</protein>
<dbReference type="InterPro" id="IPR050463">
    <property type="entry name" value="Gfo/Idh/MocA_oxidrdct_glycsds"/>
</dbReference>
<feature type="domain" description="Gfo/Idh/MocA-like oxidoreductase N-terminal" evidence="1">
    <location>
        <begin position="40"/>
        <end position="155"/>
    </location>
</feature>
<dbReference type="PANTHER" id="PTHR43818:SF10">
    <property type="entry name" value="NADH-DEPENDENT DEHYDROGENASE-RELATED"/>
    <property type="match status" value="1"/>
</dbReference>